<dbReference type="InterPro" id="IPR050741">
    <property type="entry name" value="Acyl-CoA_dehydrogenase"/>
</dbReference>
<dbReference type="Pfam" id="PF02771">
    <property type="entry name" value="Acyl-CoA_dh_N"/>
    <property type="match status" value="1"/>
</dbReference>
<dbReference type="Proteomes" id="UP001233673">
    <property type="component" value="Unassembled WGS sequence"/>
</dbReference>
<comment type="cofactor">
    <cofactor evidence="1 7">
        <name>FAD</name>
        <dbReference type="ChEBI" id="CHEBI:57692"/>
    </cofactor>
</comment>
<evidence type="ECO:0000256" key="2">
    <source>
        <dbReference type="ARBA" id="ARBA00009347"/>
    </source>
</evidence>
<dbReference type="InterPro" id="IPR009100">
    <property type="entry name" value="AcylCoA_DH/oxidase_NM_dom_sf"/>
</dbReference>
<evidence type="ECO:0000256" key="7">
    <source>
        <dbReference type="RuleBase" id="RU362125"/>
    </source>
</evidence>
<comment type="subunit">
    <text evidence="3">Homodimer.</text>
</comment>
<keyword evidence="5 7" id="KW-0274">FAD</keyword>
<dbReference type="InterPro" id="IPR006091">
    <property type="entry name" value="Acyl-CoA_Oxase/DH_mid-dom"/>
</dbReference>
<sequence length="393" mass="43363">MTVTESFEDLRERVRDFIDNEVVPAEPEMDKGGETGTARLQALKDEAKARGLWALGHPEEIGGGGLSFMQTALLNEVIGRSYYGQKAVGTWSMQDSLMLNENASPEQRDRWLKPLVAGEIRSSVGLTEPEVAGSDPTLIQSTAVLDGDEWVVNAHKWFTTGANIAAFTTIFAVTDPDADRHHRVSAIIVPTDSPGYEVVRAVPTLGTEQTIMGDHCEIRLTNVRVPATNLLGERGNGFVIGQRRLGPGRIFHAMRWLGQMERAFEIMVARAKVRYAHGSLLIDKGQIQAMIAESAMDIFYHREAVIAAAEAIDRGSRARLEIGMIKVRGAKLLHDVVDRAVQVHGAMGVTPDTPLEAMLRRARYARIYDGPDEVHRDTIARLVGKDIGRVPWR</sequence>
<feature type="domain" description="Acyl-CoA oxidase/dehydrogenase middle" evidence="9">
    <location>
        <begin position="124"/>
        <end position="223"/>
    </location>
</feature>
<dbReference type="RefSeq" id="WP_306000501.1">
    <property type="nucleotide sequence ID" value="NZ_JASNFN010000018.1"/>
</dbReference>
<name>A0ABT9IE78_9ACTN</name>
<evidence type="ECO:0000256" key="3">
    <source>
        <dbReference type="ARBA" id="ARBA00011738"/>
    </source>
</evidence>
<dbReference type="SUPFAM" id="SSF47203">
    <property type="entry name" value="Acyl-CoA dehydrogenase C-terminal domain-like"/>
    <property type="match status" value="1"/>
</dbReference>
<dbReference type="Gene3D" id="1.20.140.10">
    <property type="entry name" value="Butyryl-CoA Dehydrogenase, subunit A, domain 3"/>
    <property type="match status" value="1"/>
</dbReference>
<dbReference type="InterPro" id="IPR046373">
    <property type="entry name" value="Acyl-CoA_Oxase/DH_mid-dom_sf"/>
</dbReference>
<proteinExistence type="inferred from homology"/>
<feature type="domain" description="Acyl-CoA dehydrogenase/oxidase C-terminal" evidence="8">
    <location>
        <begin position="235"/>
        <end position="381"/>
    </location>
</feature>
<dbReference type="Pfam" id="PF00441">
    <property type="entry name" value="Acyl-CoA_dh_1"/>
    <property type="match status" value="1"/>
</dbReference>
<keyword evidence="6 7" id="KW-0560">Oxidoreductase</keyword>
<comment type="similarity">
    <text evidence="2 7">Belongs to the acyl-CoA dehydrogenase family.</text>
</comment>
<dbReference type="PANTHER" id="PTHR48083">
    <property type="entry name" value="MEDIUM-CHAIN SPECIFIC ACYL-COA DEHYDROGENASE, MITOCHONDRIAL-RELATED"/>
    <property type="match status" value="1"/>
</dbReference>
<organism evidence="11 12">
    <name type="scientific">Blastococcus carthaginiensis</name>
    <dbReference type="NCBI Taxonomy" id="3050034"/>
    <lineage>
        <taxon>Bacteria</taxon>
        <taxon>Bacillati</taxon>
        <taxon>Actinomycetota</taxon>
        <taxon>Actinomycetes</taxon>
        <taxon>Geodermatophilales</taxon>
        <taxon>Geodermatophilaceae</taxon>
        <taxon>Blastococcus</taxon>
    </lineage>
</organism>
<dbReference type="InterPro" id="IPR037069">
    <property type="entry name" value="AcylCoA_DH/ox_N_sf"/>
</dbReference>
<evidence type="ECO:0000256" key="5">
    <source>
        <dbReference type="ARBA" id="ARBA00022827"/>
    </source>
</evidence>
<accession>A0ABT9IE78</accession>
<evidence type="ECO:0000256" key="4">
    <source>
        <dbReference type="ARBA" id="ARBA00022630"/>
    </source>
</evidence>
<evidence type="ECO:0000259" key="9">
    <source>
        <dbReference type="Pfam" id="PF02770"/>
    </source>
</evidence>
<keyword evidence="12" id="KW-1185">Reference proteome</keyword>
<dbReference type="PANTHER" id="PTHR48083:SF13">
    <property type="entry name" value="ACYL-COA DEHYDROGENASE FAMILY MEMBER 11"/>
    <property type="match status" value="1"/>
</dbReference>
<evidence type="ECO:0000313" key="12">
    <source>
        <dbReference type="Proteomes" id="UP001233673"/>
    </source>
</evidence>
<evidence type="ECO:0000259" key="10">
    <source>
        <dbReference type="Pfam" id="PF02771"/>
    </source>
</evidence>
<dbReference type="InterPro" id="IPR013786">
    <property type="entry name" value="AcylCoA_DH/ox_N"/>
</dbReference>
<dbReference type="Gene3D" id="2.40.110.10">
    <property type="entry name" value="Butyryl-CoA Dehydrogenase, subunit A, domain 2"/>
    <property type="match status" value="1"/>
</dbReference>
<protein>
    <submittedName>
        <fullName evidence="11">Acyl-CoA dehydrogenase family protein</fullName>
    </submittedName>
</protein>
<dbReference type="InterPro" id="IPR036250">
    <property type="entry name" value="AcylCo_DH-like_C"/>
</dbReference>
<gene>
    <name evidence="11" type="ORF">QOZ88_14740</name>
</gene>
<dbReference type="Gene3D" id="1.10.540.10">
    <property type="entry name" value="Acyl-CoA dehydrogenase/oxidase, N-terminal domain"/>
    <property type="match status" value="1"/>
</dbReference>
<evidence type="ECO:0000256" key="1">
    <source>
        <dbReference type="ARBA" id="ARBA00001974"/>
    </source>
</evidence>
<reference evidence="12" key="1">
    <citation type="submission" date="2023-05" db="EMBL/GenBank/DDBJ databases">
        <title>Draft genome of Pseudofrankia sp. BMG5.37.</title>
        <authorList>
            <person name="Gtari M."/>
            <person name="Ghodhbane F."/>
            <person name="Sbissi I."/>
        </authorList>
    </citation>
    <scope>NUCLEOTIDE SEQUENCE [LARGE SCALE GENOMIC DNA]</scope>
    <source>
        <strain evidence="12">BMG 814</strain>
    </source>
</reference>
<dbReference type="SUPFAM" id="SSF56645">
    <property type="entry name" value="Acyl-CoA dehydrogenase NM domain-like"/>
    <property type="match status" value="1"/>
</dbReference>
<comment type="caution">
    <text evidence="11">The sequence shown here is derived from an EMBL/GenBank/DDBJ whole genome shotgun (WGS) entry which is preliminary data.</text>
</comment>
<dbReference type="Pfam" id="PF02770">
    <property type="entry name" value="Acyl-CoA_dh_M"/>
    <property type="match status" value="1"/>
</dbReference>
<evidence type="ECO:0000313" key="11">
    <source>
        <dbReference type="EMBL" id="MDP5183893.1"/>
    </source>
</evidence>
<keyword evidence="4 7" id="KW-0285">Flavoprotein</keyword>
<evidence type="ECO:0000256" key="6">
    <source>
        <dbReference type="ARBA" id="ARBA00023002"/>
    </source>
</evidence>
<dbReference type="EMBL" id="JASNFN010000018">
    <property type="protein sequence ID" value="MDP5183893.1"/>
    <property type="molecule type" value="Genomic_DNA"/>
</dbReference>
<dbReference type="InterPro" id="IPR009075">
    <property type="entry name" value="AcylCo_DH/oxidase_C"/>
</dbReference>
<evidence type="ECO:0000259" key="8">
    <source>
        <dbReference type="Pfam" id="PF00441"/>
    </source>
</evidence>
<feature type="domain" description="Acyl-CoA dehydrogenase/oxidase N-terminal" evidence="10">
    <location>
        <begin position="4"/>
        <end position="119"/>
    </location>
</feature>